<reference evidence="2" key="1">
    <citation type="submission" date="2018-11" db="EMBL/GenBank/DDBJ databases">
        <authorList>
            <consortium name="Pathogen Informatics"/>
        </authorList>
    </citation>
    <scope>NUCLEOTIDE SEQUENCE</scope>
</reference>
<accession>A0A448XNM3</accession>
<organism evidence="2 3">
    <name type="scientific">Protopolystoma xenopodis</name>
    <dbReference type="NCBI Taxonomy" id="117903"/>
    <lineage>
        <taxon>Eukaryota</taxon>
        <taxon>Metazoa</taxon>
        <taxon>Spiralia</taxon>
        <taxon>Lophotrochozoa</taxon>
        <taxon>Platyhelminthes</taxon>
        <taxon>Monogenea</taxon>
        <taxon>Polyopisthocotylea</taxon>
        <taxon>Polystomatidea</taxon>
        <taxon>Polystomatidae</taxon>
        <taxon>Protopolystoma</taxon>
    </lineage>
</organism>
<feature type="region of interest" description="Disordered" evidence="1">
    <location>
        <begin position="1"/>
        <end position="72"/>
    </location>
</feature>
<sequence length="72" mass="8167">MAKHTDDADYDSGETFENVPSLLSDAGNDDNHSGRRLRTRCILPSRPDNKTRSKSPNCFGFRWGRQSTLHTE</sequence>
<protein>
    <submittedName>
        <fullName evidence="2">Uncharacterized protein</fullName>
    </submittedName>
</protein>
<gene>
    <name evidence="2" type="ORF">PXEA_LOCUS34498</name>
</gene>
<evidence type="ECO:0000313" key="2">
    <source>
        <dbReference type="EMBL" id="VEL41058.1"/>
    </source>
</evidence>
<name>A0A448XNM3_9PLAT</name>
<comment type="caution">
    <text evidence="2">The sequence shown here is derived from an EMBL/GenBank/DDBJ whole genome shotgun (WGS) entry which is preliminary data.</text>
</comment>
<proteinExistence type="predicted"/>
<dbReference type="AlphaFoldDB" id="A0A448XNM3"/>
<evidence type="ECO:0000313" key="3">
    <source>
        <dbReference type="Proteomes" id="UP000784294"/>
    </source>
</evidence>
<dbReference type="EMBL" id="CAAALY010267683">
    <property type="protein sequence ID" value="VEL41058.1"/>
    <property type="molecule type" value="Genomic_DNA"/>
</dbReference>
<dbReference type="Proteomes" id="UP000784294">
    <property type="component" value="Unassembled WGS sequence"/>
</dbReference>
<keyword evidence="3" id="KW-1185">Reference proteome</keyword>
<evidence type="ECO:0000256" key="1">
    <source>
        <dbReference type="SAM" id="MobiDB-lite"/>
    </source>
</evidence>